<dbReference type="Proteomes" id="UP000887576">
    <property type="component" value="Unplaced"/>
</dbReference>
<name>A0AC34QKW8_9BILA</name>
<accession>A0AC34QKW8</accession>
<dbReference type="WBParaSite" id="JU765_v2.g17351.t1">
    <property type="protein sequence ID" value="JU765_v2.g17351.t1"/>
    <property type="gene ID" value="JU765_v2.g17351"/>
</dbReference>
<evidence type="ECO:0000313" key="2">
    <source>
        <dbReference type="WBParaSite" id="JU765_v2.g17351.t1"/>
    </source>
</evidence>
<proteinExistence type="predicted"/>
<reference evidence="2" key="1">
    <citation type="submission" date="2022-11" db="UniProtKB">
        <authorList>
            <consortium name="WormBaseParasite"/>
        </authorList>
    </citation>
    <scope>IDENTIFICATION</scope>
</reference>
<protein>
    <submittedName>
        <fullName evidence="2">Short-chain dehydrogenase</fullName>
    </submittedName>
</protein>
<evidence type="ECO:0000313" key="1">
    <source>
        <dbReference type="Proteomes" id="UP000887576"/>
    </source>
</evidence>
<organism evidence="1 2">
    <name type="scientific">Panagrolaimus sp. JU765</name>
    <dbReference type="NCBI Taxonomy" id="591449"/>
    <lineage>
        <taxon>Eukaryota</taxon>
        <taxon>Metazoa</taxon>
        <taxon>Ecdysozoa</taxon>
        <taxon>Nematoda</taxon>
        <taxon>Chromadorea</taxon>
        <taxon>Rhabditida</taxon>
        <taxon>Tylenchina</taxon>
        <taxon>Panagrolaimomorpha</taxon>
        <taxon>Panagrolaimoidea</taxon>
        <taxon>Panagrolaimidae</taxon>
        <taxon>Panagrolaimus</taxon>
    </lineage>
</organism>
<sequence>MTFGSNVTAINGNSDSAQLSRDIVARNAHLDHVFNNSGVIGNADVEKQEYIKNVCYLDTFTHVYHVYFTDDEIFLE</sequence>